<dbReference type="PhylomeDB" id="A0A0G4F9R9"/>
<reference evidence="2 3" key="1">
    <citation type="submission" date="2014-11" db="EMBL/GenBank/DDBJ databases">
        <authorList>
            <person name="Zhu J."/>
            <person name="Qi W."/>
            <person name="Song R."/>
        </authorList>
    </citation>
    <scope>NUCLEOTIDE SEQUENCE [LARGE SCALE GENOMIC DNA]</scope>
</reference>
<dbReference type="Gene3D" id="1.25.40.20">
    <property type="entry name" value="Ankyrin repeat-containing domain"/>
    <property type="match status" value="1"/>
</dbReference>
<feature type="region of interest" description="Disordered" evidence="1">
    <location>
        <begin position="1"/>
        <end position="20"/>
    </location>
</feature>
<protein>
    <submittedName>
        <fullName evidence="2">Uncharacterized protein</fullName>
    </submittedName>
</protein>
<dbReference type="InterPro" id="IPR036770">
    <property type="entry name" value="Ankyrin_rpt-contain_sf"/>
</dbReference>
<sequence>MPSSPLSVRSKHRHSERRQSPGSSFLSVRVLFLPDVCWGVVPVSLVGIFWDTLVLNEALILLALTPDSTNRAYAAIIEGVGIHLPDDASQPTKDLVLGILLRNISLDGIQRLIRLGADVNVIVTLTFPWEQNMNPAGNYTQLVSLLVLATDTKSVLSPLQFATLPAIASTITLPKWSTREMQAAILNELISAGANVNGGDDHTIVPIKMAKESLNMTAVEVLLSHHVAVRGHPSLASSPLLFMQGCSLTDEEAEDTLFDISARLLQHDPSLATDTGVMGDTTVISICSRRSMSQRFLNRYLDMLVQHGASLTQQQQAGGGASVEPLTPLQCAAWASNHKALTYLLGRIPLTDIDGPGSNAAGVVNLTVLSWAAQGLRCPLDVSRSRIFHRLRPVIREMINEAKRCIRTLLQHGASVDLMPSHTQETQYERSLVLEEYAAILNELPERVMAAINAALKPQRDTAARIGCLLPMAPHHDGAHPDPSPSNLTFGPCEATGIAWKIGSFLHDPSAARAVIDKFLIADSLLKRRVSAAVDHFINQAATKTASNREVVGGARHAQQQEGGATSGTGKGESTDCVMVRLLKSVPGVMVAGRRGQTAANREVVGKAERGKGERAGRGLQRWLKSVMGVTGAGQGGQTVCVPPLQCFAIKRGEDGQHRRLGVREVVHRASLDEAAVYGLEGSIIKCCNGHLGNTDCRFQWGQLGYIDQSGRFVSLGID</sequence>
<dbReference type="SUPFAM" id="SSF48403">
    <property type="entry name" value="Ankyrin repeat"/>
    <property type="match status" value="1"/>
</dbReference>
<organism evidence="2 3">
    <name type="scientific">Vitrella brassicaformis (strain CCMP3155)</name>
    <dbReference type="NCBI Taxonomy" id="1169540"/>
    <lineage>
        <taxon>Eukaryota</taxon>
        <taxon>Sar</taxon>
        <taxon>Alveolata</taxon>
        <taxon>Colpodellida</taxon>
        <taxon>Vitrellaceae</taxon>
        <taxon>Vitrella</taxon>
    </lineage>
</organism>
<name>A0A0G4F9R9_VITBC</name>
<dbReference type="AlphaFoldDB" id="A0A0G4F9R9"/>
<proteinExistence type="predicted"/>
<dbReference type="Proteomes" id="UP000041254">
    <property type="component" value="Unassembled WGS sequence"/>
</dbReference>
<dbReference type="InParanoid" id="A0A0G4F9R9"/>
<dbReference type="VEuPathDB" id="CryptoDB:Vbra_4272"/>
<gene>
    <name evidence="2" type="ORF">Vbra_4272</name>
</gene>
<evidence type="ECO:0000256" key="1">
    <source>
        <dbReference type="SAM" id="MobiDB-lite"/>
    </source>
</evidence>
<keyword evidence="3" id="KW-1185">Reference proteome</keyword>
<dbReference type="EMBL" id="CDMY01000395">
    <property type="protein sequence ID" value="CEM09620.1"/>
    <property type="molecule type" value="Genomic_DNA"/>
</dbReference>
<accession>A0A0G4F9R9</accession>
<feature type="region of interest" description="Disordered" evidence="1">
    <location>
        <begin position="548"/>
        <end position="572"/>
    </location>
</feature>
<evidence type="ECO:0000313" key="3">
    <source>
        <dbReference type="Proteomes" id="UP000041254"/>
    </source>
</evidence>
<evidence type="ECO:0000313" key="2">
    <source>
        <dbReference type="EMBL" id="CEM09620.1"/>
    </source>
</evidence>